<keyword evidence="5" id="KW-0732">Signal</keyword>
<evidence type="ECO:0000256" key="10">
    <source>
        <dbReference type="ARBA" id="ARBA00023180"/>
    </source>
</evidence>
<keyword evidence="8 11" id="KW-0472">Membrane</keyword>
<evidence type="ECO:0000256" key="11">
    <source>
        <dbReference type="SAM" id="Phobius"/>
    </source>
</evidence>
<evidence type="ECO:0000313" key="13">
    <source>
        <dbReference type="EMBL" id="SSX33376.1"/>
    </source>
</evidence>
<evidence type="ECO:0000256" key="8">
    <source>
        <dbReference type="ARBA" id="ARBA00023136"/>
    </source>
</evidence>
<dbReference type="PROSITE" id="PS51450">
    <property type="entry name" value="LRR"/>
    <property type="match status" value="1"/>
</dbReference>
<evidence type="ECO:0000256" key="6">
    <source>
        <dbReference type="ARBA" id="ARBA00022737"/>
    </source>
</evidence>
<dbReference type="SUPFAM" id="SSF52058">
    <property type="entry name" value="L domain-like"/>
    <property type="match status" value="2"/>
</dbReference>
<proteinExistence type="inferred from homology"/>
<gene>
    <name evidence="13" type="primary">CSON006382</name>
</gene>
<feature type="domain" description="TIR" evidence="12">
    <location>
        <begin position="542"/>
        <end position="684"/>
    </location>
</feature>
<name>A0A336MT37_CULSO</name>
<dbReference type="SUPFAM" id="SSF52200">
    <property type="entry name" value="Toll/Interleukin receptor TIR domain"/>
    <property type="match status" value="1"/>
</dbReference>
<keyword evidence="3" id="KW-0433">Leucine-rich repeat</keyword>
<dbReference type="InterPro" id="IPR035897">
    <property type="entry name" value="Toll_tir_struct_dom_sf"/>
</dbReference>
<accession>A0A336MT37</accession>
<keyword evidence="9" id="KW-0675">Receptor</keyword>
<keyword evidence="6" id="KW-0677">Repeat</keyword>
<evidence type="ECO:0000256" key="9">
    <source>
        <dbReference type="ARBA" id="ARBA00023170"/>
    </source>
</evidence>
<dbReference type="EMBL" id="UFQT01002401">
    <property type="protein sequence ID" value="SSX33376.1"/>
    <property type="molecule type" value="Genomic_DNA"/>
</dbReference>
<dbReference type="GO" id="GO:0005886">
    <property type="term" value="C:plasma membrane"/>
    <property type="evidence" value="ECO:0007669"/>
    <property type="project" value="TreeGrafter"/>
</dbReference>
<evidence type="ECO:0000256" key="4">
    <source>
        <dbReference type="ARBA" id="ARBA00022692"/>
    </source>
</evidence>
<dbReference type="SMART" id="SM00255">
    <property type="entry name" value="TIR"/>
    <property type="match status" value="1"/>
</dbReference>
<evidence type="ECO:0000256" key="3">
    <source>
        <dbReference type="ARBA" id="ARBA00022614"/>
    </source>
</evidence>
<evidence type="ECO:0000259" key="12">
    <source>
        <dbReference type="PROSITE" id="PS50104"/>
    </source>
</evidence>
<protein>
    <submittedName>
        <fullName evidence="13">CSON006382 protein</fullName>
    </submittedName>
</protein>
<dbReference type="Gene3D" id="3.40.50.10140">
    <property type="entry name" value="Toll/interleukin-1 receptor homology (TIR) domain"/>
    <property type="match status" value="1"/>
</dbReference>
<dbReference type="Pfam" id="PF13855">
    <property type="entry name" value="LRR_8"/>
    <property type="match status" value="1"/>
</dbReference>
<evidence type="ECO:0000256" key="1">
    <source>
        <dbReference type="ARBA" id="ARBA00004167"/>
    </source>
</evidence>
<dbReference type="VEuPathDB" id="VectorBase:CSON006382"/>
<dbReference type="InterPro" id="IPR003591">
    <property type="entry name" value="Leu-rich_rpt_typical-subtyp"/>
</dbReference>
<dbReference type="Pfam" id="PF01582">
    <property type="entry name" value="TIR"/>
    <property type="match status" value="1"/>
</dbReference>
<dbReference type="GO" id="GO:0007165">
    <property type="term" value="P:signal transduction"/>
    <property type="evidence" value="ECO:0007669"/>
    <property type="project" value="InterPro"/>
</dbReference>
<evidence type="ECO:0000256" key="7">
    <source>
        <dbReference type="ARBA" id="ARBA00022989"/>
    </source>
</evidence>
<dbReference type="SMART" id="SM00369">
    <property type="entry name" value="LRR_TYP"/>
    <property type="match status" value="3"/>
</dbReference>
<dbReference type="InterPro" id="IPR001611">
    <property type="entry name" value="Leu-rich_rpt"/>
</dbReference>
<evidence type="ECO:0000256" key="5">
    <source>
        <dbReference type="ARBA" id="ARBA00022729"/>
    </source>
</evidence>
<organism evidence="13">
    <name type="scientific">Culicoides sonorensis</name>
    <name type="common">Biting midge</name>
    <dbReference type="NCBI Taxonomy" id="179676"/>
    <lineage>
        <taxon>Eukaryota</taxon>
        <taxon>Metazoa</taxon>
        <taxon>Ecdysozoa</taxon>
        <taxon>Arthropoda</taxon>
        <taxon>Hexapoda</taxon>
        <taxon>Insecta</taxon>
        <taxon>Pterygota</taxon>
        <taxon>Neoptera</taxon>
        <taxon>Endopterygota</taxon>
        <taxon>Diptera</taxon>
        <taxon>Nematocera</taxon>
        <taxon>Chironomoidea</taxon>
        <taxon>Ceratopogonidae</taxon>
        <taxon>Ceratopogoninae</taxon>
        <taxon>Culicoides</taxon>
        <taxon>Monoculicoides</taxon>
    </lineage>
</organism>
<keyword evidence="7 11" id="KW-1133">Transmembrane helix</keyword>
<dbReference type="InterPro" id="IPR032675">
    <property type="entry name" value="LRR_dom_sf"/>
</dbReference>
<reference evidence="13" key="1">
    <citation type="submission" date="2018-07" db="EMBL/GenBank/DDBJ databases">
        <authorList>
            <person name="Quirk P.G."/>
            <person name="Krulwich T.A."/>
        </authorList>
    </citation>
    <scope>NUCLEOTIDE SEQUENCE</scope>
</reference>
<dbReference type="InterPro" id="IPR000157">
    <property type="entry name" value="TIR_dom"/>
</dbReference>
<dbReference type="PANTHER" id="PTHR24365">
    <property type="entry name" value="TOLL-LIKE RECEPTOR"/>
    <property type="match status" value="1"/>
</dbReference>
<comment type="subcellular location">
    <subcellularLocation>
        <location evidence="1">Membrane</location>
        <topology evidence="1">Single-pass membrane protein</topology>
    </subcellularLocation>
</comment>
<evidence type="ECO:0000256" key="2">
    <source>
        <dbReference type="ARBA" id="ARBA00009634"/>
    </source>
</evidence>
<sequence length="686" mass="80525">MELTRTNFLTPDLFEDMNVKSISLNDLHLNSFDVLKKVQNLKEIYLNDVKIENIHEIEAIQNVTLLSMIDTVIGISDIKHILSDIKTIKFLHIEMIFHKMNKTQTIDNSLLEHSNLNYFGLVGYAIETLGTKTFDKFASSLISLNLSRNLIEELHESIFDSLTDLRTLDLSFNKIKHLKIDILPLSLQNINLSWNFLTEFGQSIKGTSYAKLSNLHLSHNLLKKFILPNKNMSQLSLDHNYLTDLELWKWIVTQNQSHTTINLKFNTPKCSCEFKRLQKNNVLKSDNFEYCILDEIDDRIVTEMMPCVKKDDLVDYIDLCPIYTRVLNFTCDEIALHETTINCTNKNITSFSTEFMKKVFYNQKLSKKVSFYLNENPFLSSLPRIPSSYWVLPSTRFNIYAMNSGIEYVNESNIMRNLKLLNVTGNKIRKMPLKLLEKLKMTKIGLSRNPIECSCEEYKSMKKFSMIFTDYNEITCDDGIPISIDRTICVDIETLSLYFCLTILMVILIIILIIVKYSMEIRVLIHTRLKCFNKNKNYSNKMKYNAFISFVQEDEELVKQIINHLECQSDQIKDERNIRFCIHLRDWQIGKRIDRQIAESIENSEKTIVILSKNFINSFWGHEEFKLAYCRAMEGYEGHLIMIIHGDLKEISNKLKPEMRSYVKTHTYLKWGDKWFWDKLKYALMK</sequence>
<dbReference type="PANTHER" id="PTHR24365:SF541">
    <property type="entry name" value="PROTEIN TOLL-RELATED"/>
    <property type="match status" value="1"/>
</dbReference>
<dbReference type="Gene3D" id="3.80.10.10">
    <property type="entry name" value="Ribonuclease Inhibitor"/>
    <property type="match status" value="3"/>
</dbReference>
<keyword evidence="4 11" id="KW-0812">Transmembrane</keyword>
<comment type="similarity">
    <text evidence="2">Belongs to the Toll-like receptor family.</text>
</comment>
<dbReference type="PROSITE" id="PS50104">
    <property type="entry name" value="TIR"/>
    <property type="match status" value="1"/>
</dbReference>
<feature type="transmembrane region" description="Helical" evidence="11">
    <location>
        <begin position="495"/>
        <end position="515"/>
    </location>
</feature>
<keyword evidence="10" id="KW-0325">Glycoprotein</keyword>
<dbReference type="AlphaFoldDB" id="A0A336MT37"/>
<dbReference type="GO" id="GO:0038023">
    <property type="term" value="F:signaling receptor activity"/>
    <property type="evidence" value="ECO:0007669"/>
    <property type="project" value="TreeGrafter"/>
</dbReference>